<keyword evidence="5" id="KW-0934">Plastid</keyword>
<evidence type="ECO:0000256" key="6">
    <source>
        <dbReference type="ARBA" id="ARBA00022946"/>
    </source>
</evidence>
<comment type="subcellular location">
    <subcellularLocation>
        <location evidence="1">Plastid</location>
        <location evidence="1">Chloroplast</location>
    </subcellularLocation>
</comment>
<evidence type="ECO:0000256" key="5">
    <source>
        <dbReference type="ARBA" id="ARBA00022640"/>
    </source>
</evidence>
<name>A0AAV1CLH4_OLDCO</name>
<dbReference type="SUPFAM" id="SSF141493">
    <property type="entry name" value="Allene oxide cyclase-like"/>
    <property type="match status" value="1"/>
</dbReference>
<dbReference type="InterPro" id="IPR009410">
    <property type="entry name" value="Allene_ox_cyc"/>
</dbReference>
<reference evidence="10" key="1">
    <citation type="submission" date="2023-03" db="EMBL/GenBank/DDBJ databases">
        <authorList>
            <person name="Julca I."/>
        </authorList>
    </citation>
    <scope>NUCLEOTIDE SEQUENCE</scope>
</reference>
<comment type="similarity">
    <text evidence="2">Belongs to the allene oxide cyclase family.</text>
</comment>
<gene>
    <name evidence="10" type="ORF">OLC1_LOCUS7069</name>
</gene>
<evidence type="ECO:0000256" key="8">
    <source>
        <dbReference type="ARBA" id="ARBA00049891"/>
    </source>
</evidence>
<dbReference type="GO" id="GO:0046423">
    <property type="term" value="F:allene-oxide cyclase activity"/>
    <property type="evidence" value="ECO:0007669"/>
    <property type="project" value="UniProtKB-EC"/>
</dbReference>
<comment type="catalytic activity">
    <reaction evidence="8">
        <text>(9Z,13S,15Z)-12,13-epoxyoctadeca-9,11,15-trienoate = (9S,13S,15Z)-12-oxophyto-10,15-dienoate</text>
        <dbReference type="Rhea" id="RHEA:22592"/>
        <dbReference type="ChEBI" id="CHEBI:36438"/>
        <dbReference type="ChEBI" id="CHEBI:57411"/>
        <dbReference type="EC" id="5.3.99.6"/>
    </reaction>
</comment>
<sequence length="256" mass="28044">MASSSSLNPVYSSLKLLILNPLSNSESHHGKLGFKSTNPISTMNLKISTIPEKDSGSRSSGDTSIKAFFFNLGKPKPEPEKPAKVQVLYVYEFNERDRGSPAYLRLSRKEVNYLGDLVSFTNKIYSGDLQKRLDITAGLGVLIKHEPEKGGDRFEAIYSLCFGDYGHISVQGPYLTYQNTSLAVTGGSGIFEGVHGEVKVHLSRSPQYFFYTFYLKGIKDLPAELVVKPVLPSPASQPSVAAKAAEPQSTIPNFTD</sequence>
<dbReference type="PANTHER" id="PTHR31843:SF11">
    <property type="entry name" value="ALLENE OXIDE CYCLASE 4, CHLOROPLASTIC"/>
    <property type="match status" value="1"/>
</dbReference>
<evidence type="ECO:0000256" key="9">
    <source>
        <dbReference type="SAM" id="MobiDB-lite"/>
    </source>
</evidence>
<evidence type="ECO:0000313" key="11">
    <source>
        <dbReference type="Proteomes" id="UP001161247"/>
    </source>
</evidence>
<evidence type="ECO:0000256" key="2">
    <source>
        <dbReference type="ARBA" id="ARBA00007982"/>
    </source>
</evidence>
<feature type="region of interest" description="Disordered" evidence="9">
    <location>
        <begin position="234"/>
        <end position="256"/>
    </location>
</feature>
<dbReference type="InterPro" id="IPR034871">
    <property type="entry name" value="Allene_oxi_cyc_sf"/>
</dbReference>
<dbReference type="PANTHER" id="PTHR31843">
    <property type="entry name" value="ALLENE OXIDE CYCLASE 4, CHLOROPLASTIC"/>
    <property type="match status" value="1"/>
</dbReference>
<dbReference type="InterPro" id="IPR044859">
    <property type="entry name" value="Allene_oxi_cyc_Dirigent"/>
</dbReference>
<protein>
    <recommendedName>
        <fullName evidence="3">allene-oxide cyclase</fullName>
        <ecNumber evidence="3">5.3.99.6</ecNumber>
    </recommendedName>
</protein>
<organism evidence="10 11">
    <name type="scientific">Oldenlandia corymbosa var. corymbosa</name>
    <dbReference type="NCBI Taxonomy" id="529605"/>
    <lineage>
        <taxon>Eukaryota</taxon>
        <taxon>Viridiplantae</taxon>
        <taxon>Streptophyta</taxon>
        <taxon>Embryophyta</taxon>
        <taxon>Tracheophyta</taxon>
        <taxon>Spermatophyta</taxon>
        <taxon>Magnoliopsida</taxon>
        <taxon>eudicotyledons</taxon>
        <taxon>Gunneridae</taxon>
        <taxon>Pentapetalae</taxon>
        <taxon>asterids</taxon>
        <taxon>lamiids</taxon>
        <taxon>Gentianales</taxon>
        <taxon>Rubiaceae</taxon>
        <taxon>Rubioideae</taxon>
        <taxon>Spermacoceae</taxon>
        <taxon>Hedyotis-Oldenlandia complex</taxon>
        <taxon>Oldenlandia</taxon>
    </lineage>
</organism>
<feature type="compositionally biased region" description="Polar residues" evidence="9">
    <location>
        <begin position="247"/>
        <end position="256"/>
    </location>
</feature>
<dbReference type="AlphaFoldDB" id="A0AAV1CLH4"/>
<dbReference type="EC" id="5.3.99.6" evidence="3"/>
<keyword evidence="7" id="KW-0413">Isomerase</keyword>
<dbReference type="GO" id="GO:0009695">
    <property type="term" value="P:jasmonic acid biosynthetic process"/>
    <property type="evidence" value="ECO:0007669"/>
    <property type="project" value="InterPro"/>
</dbReference>
<dbReference type="Pfam" id="PF06351">
    <property type="entry name" value="Allene_ox_cyc"/>
    <property type="match status" value="1"/>
</dbReference>
<accession>A0AAV1CLH4</accession>
<evidence type="ECO:0000256" key="3">
    <source>
        <dbReference type="ARBA" id="ARBA00012209"/>
    </source>
</evidence>
<evidence type="ECO:0000313" key="10">
    <source>
        <dbReference type="EMBL" id="CAI9096277.1"/>
    </source>
</evidence>
<dbReference type="Proteomes" id="UP001161247">
    <property type="component" value="Chromosome 2"/>
</dbReference>
<keyword evidence="4" id="KW-0150">Chloroplast</keyword>
<dbReference type="Gene3D" id="2.40.480.10">
    <property type="entry name" value="Allene oxide cyclase-like"/>
    <property type="match status" value="1"/>
</dbReference>
<evidence type="ECO:0000256" key="1">
    <source>
        <dbReference type="ARBA" id="ARBA00004229"/>
    </source>
</evidence>
<keyword evidence="11" id="KW-1185">Reference proteome</keyword>
<evidence type="ECO:0000256" key="4">
    <source>
        <dbReference type="ARBA" id="ARBA00022528"/>
    </source>
</evidence>
<dbReference type="EMBL" id="OX459119">
    <property type="protein sequence ID" value="CAI9096277.1"/>
    <property type="molecule type" value="Genomic_DNA"/>
</dbReference>
<dbReference type="GO" id="GO:0009507">
    <property type="term" value="C:chloroplast"/>
    <property type="evidence" value="ECO:0007669"/>
    <property type="project" value="UniProtKB-SubCell"/>
</dbReference>
<evidence type="ECO:0000256" key="7">
    <source>
        <dbReference type="ARBA" id="ARBA00023235"/>
    </source>
</evidence>
<keyword evidence="6" id="KW-0809">Transit peptide</keyword>
<proteinExistence type="inferred from homology"/>